<dbReference type="InterPro" id="IPR003669">
    <property type="entry name" value="Thymidylate_synthase_ThyX"/>
</dbReference>
<name>A0A7C4XYI7_9BACT</name>
<comment type="similarity">
    <text evidence="1">Belongs to the thymidylate synthase ThyX family.</text>
</comment>
<dbReference type="GO" id="GO:0006231">
    <property type="term" value="P:dTMP biosynthetic process"/>
    <property type="evidence" value="ECO:0007669"/>
    <property type="project" value="UniProtKB-UniRule"/>
</dbReference>
<dbReference type="PROSITE" id="PS51331">
    <property type="entry name" value="THYX"/>
    <property type="match status" value="1"/>
</dbReference>
<dbReference type="GO" id="GO:0006235">
    <property type="term" value="P:dTTP biosynthetic process"/>
    <property type="evidence" value="ECO:0007669"/>
    <property type="project" value="UniProtKB-UniRule"/>
</dbReference>
<dbReference type="NCBIfam" id="TIGR02170">
    <property type="entry name" value="thyX"/>
    <property type="match status" value="1"/>
</dbReference>
<comment type="subunit">
    <text evidence="1">Homotetramer.</text>
</comment>
<proteinExistence type="inferred from homology"/>
<feature type="binding site" evidence="1">
    <location>
        <position position="166"/>
    </location>
    <ligand>
        <name>FAD</name>
        <dbReference type="ChEBI" id="CHEBI:57692"/>
        <note>ligand shared between neighboring subunits</note>
    </ligand>
</feature>
<dbReference type="GO" id="GO:0004799">
    <property type="term" value="F:thymidylate synthase activity"/>
    <property type="evidence" value="ECO:0007669"/>
    <property type="project" value="TreeGrafter"/>
</dbReference>
<comment type="pathway">
    <text evidence="1">Pyrimidine metabolism; dTTP biosynthesis.</text>
</comment>
<reference evidence="2" key="1">
    <citation type="journal article" date="2020" name="mSystems">
        <title>Genome- and Community-Level Interaction Insights into Carbon Utilization and Element Cycling Functions of Hydrothermarchaeota in Hydrothermal Sediment.</title>
        <authorList>
            <person name="Zhou Z."/>
            <person name="Liu Y."/>
            <person name="Xu W."/>
            <person name="Pan J."/>
            <person name="Luo Z.H."/>
            <person name="Li M."/>
        </authorList>
    </citation>
    <scope>NUCLEOTIDE SEQUENCE [LARGE SCALE GENOMIC DNA]</scope>
    <source>
        <strain evidence="2">SpSt-794</strain>
    </source>
</reference>
<dbReference type="GO" id="GO:0050797">
    <property type="term" value="F:thymidylate synthase (FAD) activity"/>
    <property type="evidence" value="ECO:0007669"/>
    <property type="project" value="UniProtKB-UniRule"/>
</dbReference>
<dbReference type="EMBL" id="DTHV01000052">
    <property type="protein sequence ID" value="HGW60139.1"/>
    <property type="molecule type" value="Genomic_DNA"/>
</dbReference>
<protein>
    <recommendedName>
        <fullName evidence="1">Flavin-dependent thymidylate synthase</fullName>
        <shortName evidence="1">FDTS</shortName>
        <ecNumber evidence="1">2.1.1.148</ecNumber>
    </recommendedName>
    <alternativeName>
        <fullName evidence="1">FAD-dependent thymidylate synthase</fullName>
    </alternativeName>
    <alternativeName>
        <fullName evidence="1">Thymidylate synthase ThyX</fullName>
        <shortName evidence="1">TS</shortName>
        <shortName evidence="1">TSase</shortName>
    </alternativeName>
</protein>
<feature type="binding site" evidence="1">
    <location>
        <position position="58"/>
    </location>
    <ligand>
        <name>FAD</name>
        <dbReference type="ChEBI" id="CHEBI:57692"/>
        <note>ligand shared between neighboring subunits</note>
    </ligand>
</feature>
<dbReference type="SUPFAM" id="SSF69796">
    <property type="entry name" value="Thymidylate synthase-complementing protein Thy1"/>
    <property type="match status" value="1"/>
</dbReference>
<feature type="active site" description="Involved in ionization of N3 of dUMP, leading to its activation" evidence="1">
    <location>
        <position position="171"/>
    </location>
</feature>
<keyword evidence="1 2" id="KW-0489">Methyltransferase</keyword>
<organism evidence="2">
    <name type="scientific">Caldisericum exile</name>
    <dbReference type="NCBI Taxonomy" id="693075"/>
    <lineage>
        <taxon>Bacteria</taxon>
        <taxon>Pseudomonadati</taxon>
        <taxon>Caldisericota/Cryosericota group</taxon>
        <taxon>Caldisericota</taxon>
        <taxon>Caldisericia</taxon>
        <taxon>Caldisericales</taxon>
        <taxon>Caldisericaceae</taxon>
        <taxon>Caldisericum</taxon>
    </lineage>
</organism>
<dbReference type="Gene3D" id="3.30.1360.170">
    <property type="match status" value="1"/>
</dbReference>
<comment type="cofactor">
    <cofactor evidence="1">
        <name>FAD</name>
        <dbReference type="ChEBI" id="CHEBI:57692"/>
    </cofactor>
    <text evidence="1">Binds 4 FAD per tetramer. Each FAD binding site is formed by three monomers.</text>
</comment>
<keyword evidence="1" id="KW-0285">Flavoprotein</keyword>
<dbReference type="Pfam" id="PF02511">
    <property type="entry name" value="Thy1"/>
    <property type="match status" value="1"/>
</dbReference>
<feature type="binding site" description="in other chain" evidence="1">
    <location>
        <begin position="90"/>
        <end position="94"/>
    </location>
    <ligand>
        <name>dUMP</name>
        <dbReference type="ChEBI" id="CHEBI:246422"/>
        <note>ligand shared between dimeric partners</note>
    </ligand>
</feature>
<dbReference type="GO" id="GO:0050660">
    <property type="term" value="F:flavin adenine dinucleotide binding"/>
    <property type="evidence" value="ECO:0007669"/>
    <property type="project" value="UniProtKB-UniRule"/>
</dbReference>
<keyword evidence="1" id="KW-0274">FAD</keyword>
<feature type="binding site" evidence="1">
    <location>
        <begin position="160"/>
        <end position="162"/>
    </location>
    <ligand>
        <name>FAD</name>
        <dbReference type="ChEBI" id="CHEBI:57692"/>
        <note>ligand shared between neighboring subunits</note>
    </ligand>
</feature>
<feature type="binding site" evidence="1">
    <location>
        <begin position="79"/>
        <end position="82"/>
    </location>
    <ligand>
        <name>dUMP</name>
        <dbReference type="ChEBI" id="CHEBI:246422"/>
        <note>ligand shared between dimeric partners</note>
    </ligand>
</feature>
<comment type="catalytic activity">
    <reaction evidence="1">
        <text>dUMP + (6R)-5,10-methylene-5,6,7,8-tetrahydrofolate + NADPH + H(+) = dTMP + (6S)-5,6,7,8-tetrahydrofolate + NADP(+)</text>
        <dbReference type="Rhea" id="RHEA:29043"/>
        <dbReference type="ChEBI" id="CHEBI:15378"/>
        <dbReference type="ChEBI" id="CHEBI:15636"/>
        <dbReference type="ChEBI" id="CHEBI:57453"/>
        <dbReference type="ChEBI" id="CHEBI:57783"/>
        <dbReference type="ChEBI" id="CHEBI:58349"/>
        <dbReference type="ChEBI" id="CHEBI:63528"/>
        <dbReference type="ChEBI" id="CHEBI:246422"/>
        <dbReference type="EC" id="2.1.1.148"/>
    </reaction>
</comment>
<dbReference type="AlphaFoldDB" id="A0A7C4XYI7"/>
<feature type="binding site" evidence="1">
    <location>
        <position position="171"/>
    </location>
    <ligand>
        <name>dUMP</name>
        <dbReference type="ChEBI" id="CHEBI:246422"/>
        <note>ligand shared between dimeric partners</note>
    </ligand>
</feature>
<dbReference type="GO" id="GO:0032259">
    <property type="term" value="P:methylation"/>
    <property type="evidence" value="ECO:0007669"/>
    <property type="project" value="UniProtKB-KW"/>
</dbReference>
<feature type="binding site" evidence="1">
    <location>
        <position position="90"/>
    </location>
    <ligand>
        <name>FAD</name>
        <dbReference type="ChEBI" id="CHEBI:57692"/>
        <note>ligand shared between neighboring subunits</note>
    </ligand>
</feature>
<keyword evidence="1" id="KW-0521">NADP</keyword>
<feature type="binding site" description="in other chain" evidence="1">
    <location>
        <position position="144"/>
    </location>
    <ligand>
        <name>dUMP</name>
        <dbReference type="ChEBI" id="CHEBI:246422"/>
        <note>ligand shared between dimeric partners</note>
    </ligand>
</feature>
<keyword evidence="1" id="KW-0545">Nucleotide biosynthesis</keyword>
<dbReference type="CDD" id="cd20175">
    <property type="entry name" value="ThyX"/>
    <property type="match status" value="1"/>
</dbReference>
<feature type="binding site" evidence="1">
    <location>
        <begin position="82"/>
        <end position="84"/>
    </location>
    <ligand>
        <name>FAD</name>
        <dbReference type="ChEBI" id="CHEBI:57692"/>
        <note>ligand shared between neighboring subunits</note>
    </ligand>
</feature>
<dbReference type="HAMAP" id="MF_01408">
    <property type="entry name" value="ThyX"/>
    <property type="match status" value="1"/>
</dbReference>
<dbReference type="EC" id="2.1.1.148" evidence="1"/>
<dbReference type="PANTHER" id="PTHR34934:SF1">
    <property type="entry name" value="FLAVIN-DEPENDENT THYMIDYLATE SYNTHASE"/>
    <property type="match status" value="1"/>
</dbReference>
<accession>A0A7C4XYI7</accession>
<dbReference type="UniPathway" id="UPA00575"/>
<evidence type="ECO:0000313" key="2">
    <source>
        <dbReference type="EMBL" id="HGW60139.1"/>
    </source>
</evidence>
<keyword evidence="1 2" id="KW-0808">Transferase</keyword>
<comment type="function">
    <text evidence="1">Catalyzes the reductive methylation of 2'-deoxyuridine-5'-monophosphate (dUMP) to 2'-deoxythymidine-5'-monophosphate (dTMP) while utilizing 5,10-methylenetetrahydrofolate (mTHF) as the methyl donor, and NADPH and FADH(2) as the reductant.</text>
</comment>
<dbReference type="GO" id="GO:0070402">
    <property type="term" value="F:NADPH binding"/>
    <property type="evidence" value="ECO:0007669"/>
    <property type="project" value="TreeGrafter"/>
</dbReference>
<evidence type="ECO:0000256" key="1">
    <source>
        <dbReference type="HAMAP-Rule" id="MF_01408"/>
    </source>
</evidence>
<dbReference type="InterPro" id="IPR036098">
    <property type="entry name" value="Thymidylate_synthase_ThyX_sf"/>
</dbReference>
<dbReference type="PANTHER" id="PTHR34934">
    <property type="entry name" value="FLAVIN-DEPENDENT THYMIDYLATE SYNTHASE"/>
    <property type="match status" value="1"/>
</dbReference>
<sequence>MQKSRILVYLLTHTPDPELVVATAMRQSRYPGGVKDLNLGEEDITRLINLALQLGHFSVFEHISFTFAIEGISRACSHQFVRHRFFSFIQQSQRYVKLNEPVFIIPPSIENNPSALKIFEDTLENIKNAYQKLLSLKIPEEDARFVLPNATETKMVATANARELMHFFKLRLDTHAQWEIRELAKKMFDIVHGVAPHIFNEENIKYFE</sequence>
<gene>
    <name evidence="1" type="primary">thyX</name>
    <name evidence="2" type="ORF">ENV82_01675</name>
</gene>
<comment type="caution">
    <text evidence="2">The sequence shown here is derived from an EMBL/GenBank/DDBJ whole genome shotgun (WGS) entry which is preliminary data.</text>
</comment>